<dbReference type="Pfam" id="PF00589">
    <property type="entry name" value="Phage_integrase"/>
    <property type="match status" value="1"/>
</dbReference>
<protein>
    <recommendedName>
        <fullName evidence="9">Tyrosine recombinase XerC</fullName>
    </recommendedName>
</protein>
<feature type="domain" description="Core-binding (CB)" evidence="11">
    <location>
        <begin position="1"/>
        <end position="84"/>
    </location>
</feature>
<keyword evidence="3 9" id="KW-0132">Cell division</keyword>
<dbReference type="InterPro" id="IPR011010">
    <property type="entry name" value="DNA_brk_join_enz"/>
</dbReference>
<dbReference type="GO" id="GO:0007059">
    <property type="term" value="P:chromosome segregation"/>
    <property type="evidence" value="ECO:0007669"/>
    <property type="project" value="UniProtKB-UniRule"/>
</dbReference>
<feature type="active site" evidence="9">
    <location>
        <position position="146"/>
    </location>
</feature>
<dbReference type="InterPro" id="IPR002104">
    <property type="entry name" value="Integrase_catalytic"/>
</dbReference>
<evidence type="ECO:0000256" key="9">
    <source>
        <dbReference type="HAMAP-Rule" id="MF_01808"/>
    </source>
</evidence>
<comment type="subunit">
    <text evidence="9">Forms a cyclic heterotetrameric complex composed of two molecules of XerC and two molecules of XerD.</text>
</comment>
<dbReference type="InterPro" id="IPR013762">
    <property type="entry name" value="Integrase-like_cat_sf"/>
</dbReference>
<evidence type="ECO:0000256" key="3">
    <source>
        <dbReference type="ARBA" id="ARBA00022618"/>
    </source>
</evidence>
<evidence type="ECO:0000259" key="11">
    <source>
        <dbReference type="PROSITE" id="PS51900"/>
    </source>
</evidence>
<accession>A0A0B7GQU6</accession>
<keyword evidence="8 9" id="KW-0131">Cell cycle</keyword>
<keyword evidence="6 9" id="KW-0238">DNA-binding</keyword>
<evidence type="ECO:0000256" key="7">
    <source>
        <dbReference type="ARBA" id="ARBA00023172"/>
    </source>
</evidence>
<evidence type="ECO:0000256" key="5">
    <source>
        <dbReference type="ARBA" id="ARBA00022908"/>
    </source>
</evidence>
<dbReference type="GeneID" id="57752793"/>
<dbReference type="PROSITE" id="PS51900">
    <property type="entry name" value="CB"/>
    <property type="match status" value="1"/>
</dbReference>
<evidence type="ECO:0000256" key="2">
    <source>
        <dbReference type="ARBA" id="ARBA00022490"/>
    </source>
</evidence>
<dbReference type="Gene3D" id="1.10.443.10">
    <property type="entry name" value="Intergrase catalytic core"/>
    <property type="match status" value="1"/>
</dbReference>
<evidence type="ECO:0000256" key="4">
    <source>
        <dbReference type="ARBA" id="ARBA00022829"/>
    </source>
</evidence>
<keyword evidence="5 9" id="KW-0229">DNA integration</keyword>
<comment type="subcellular location">
    <subcellularLocation>
        <location evidence="1 9">Cytoplasm</location>
    </subcellularLocation>
</comment>
<keyword evidence="4 9" id="KW-0159">Chromosome partition</keyword>
<dbReference type="Gene3D" id="1.10.150.130">
    <property type="match status" value="1"/>
</dbReference>
<dbReference type="HAMAP" id="MF_01808">
    <property type="entry name" value="Recomb_XerC_XerD"/>
    <property type="match status" value="1"/>
</dbReference>
<evidence type="ECO:0000256" key="1">
    <source>
        <dbReference type="ARBA" id="ARBA00004496"/>
    </source>
</evidence>
<dbReference type="GO" id="GO:0003677">
    <property type="term" value="F:DNA binding"/>
    <property type="evidence" value="ECO:0007669"/>
    <property type="project" value="UniProtKB-UniRule"/>
</dbReference>
<dbReference type="CDD" id="cd00798">
    <property type="entry name" value="INT_XerDC_C"/>
    <property type="match status" value="1"/>
</dbReference>
<dbReference type="GO" id="GO:0006313">
    <property type="term" value="P:DNA transposition"/>
    <property type="evidence" value="ECO:0007669"/>
    <property type="project" value="UniProtKB-UniRule"/>
</dbReference>
<dbReference type="GO" id="GO:0009037">
    <property type="term" value="F:tyrosine-based site-specific recombinase activity"/>
    <property type="evidence" value="ECO:0007669"/>
    <property type="project" value="UniProtKB-UniRule"/>
</dbReference>
<dbReference type="PANTHER" id="PTHR30349">
    <property type="entry name" value="PHAGE INTEGRASE-RELATED"/>
    <property type="match status" value="1"/>
</dbReference>
<dbReference type="InterPro" id="IPR004107">
    <property type="entry name" value="Integrase_SAM-like_N"/>
</dbReference>
<evidence type="ECO:0000256" key="6">
    <source>
        <dbReference type="ARBA" id="ARBA00023125"/>
    </source>
</evidence>
<feature type="active site" evidence="9">
    <location>
        <position position="251"/>
    </location>
</feature>
<sequence>MNETFEKYLDYIAGIKHFSKQTVISYRNDLLLFDSWLTDSELKFTELGVSDIRIFVADLREKKFAPASINRMLATVRGLYRYAVRLNLCQTNPALAVKNLKLPKKLPRFLFPEQAKEFYNLPVNKGLLWEARDAALFSVLYSTGCRVSEIASLDMKNIDSKLNSAIVLGKGSKERKVFFADFAKEYLQIYLAERNELLKKHTGEIQRDKTGRKRDALFINQRGMPLSVQGIQYIIDRYAAVSPDLKKISPHVFRHSFASTLISRGADIRVVQEMLGHENISTTQKYTHVTPELLQMLYHRAHPHG</sequence>
<evidence type="ECO:0000256" key="8">
    <source>
        <dbReference type="ARBA" id="ARBA00023306"/>
    </source>
</evidence>
<dbReference type="EMBL" id="CDNC01000003">
    <property type="protein sequence ID" value="CEM60818.1"/>
    <property type="molecule type" value="Genomic_DNA"/>
</dbReference>
<dbReference type="RefSeq" id="WP_044634353.1">
    <property type="nucleotide sequence ID" value="NZ_CDNC01000003.1"/>
</dbReference>
<dbReference type="AlphaFoldDB" id="A0A0B7GQU6"/>
<evidence type="ECO:0000259" key="10">
    <source>
        <dbReference type="PROSITE" id="PS51898"/>
    </source>
</evidence>
<evidence type="ECO:0000313" key="13">
    <source>
        <dbReference type="Proteomes" id="UP000042527"/>
    </source>
</evidence>
<dbReference type="InterPro" id="IPR044068">
    <property type="entry name" value="CB"/>
</dbReference>
<reference evidence="13" key="1">
    <citation type="submission" date="2015-01" db="EMBL/GenBank/DDBJ databases">
        <authorList>
            <person name="Manzoor Shahid"/>
            <person name="Zubair Saima"/>
        </authorList>
    </citation>
    <scope>NUCLEOTIDE SEQUENCE [LARGE SCALE GENOMIC DNA]</scope>
    <source>
        <strain evidence="13">V1</strain>
    </source>
</reference>
<evidence type="ECO:0000313" key="12">
    <source>
        <dbReference type="EMBL" id="CEM60818.1"/>
    </source>
</evidence>
<proteinExistence type="inferred from homology"/>
<comment type="function">
    <text evidence="9">Site-specific tyrosine recombinase, which acts by catalyzing the cutting and rejoining of the recombining DNA molecules. The XerC-XerD complex is essential to convert dimers of the bacterial chromosome into monomers to permit their segregation at cell division. It also contributes to the segregational stability of plasmids.</text>
</comment>
<dbReference type="SUPFAM" id="SSF56349">
    <property type="entry name" value="DNA breaking-rejoining enzymes"/>
    <property type="match status" value="1"/>
</dbReference>
<name>A0A0B7GQU6_TREPH</name>
<gene>
    <name evidence="9 12" type="primary">xerC</name>
    <name evidence="12" type="ORF">TPHV1_110044</name>
</gene>
<comment type="similarity">
    <text evidence="9">Belongs to the 'phage' integrase family. XerC subfamily.</text>
</comment>
<dbReference type="InterPro" id="IPR050090">
    <property type="entry name" value="Tyrosine_recombinase_XerCD"/>
</dbReference>
<keyword evidence="2 9" id="KW-0963">Cytoplasm</keyword>
<dbReference type="InterPro" id="IPR023009">
    <property type="entry name" value="Tyrosine_recombinase_XerC/XerD"/>
</dbReference>
<dbReference type="InterPro" id="IPR010998">
    <property type="entry name" value="Integrase_recombinase_N"/>
</dbReference>
<feature type="domain" description="Tyr recombinase" evidence="10">
    <location>
        <begin position="105"/>
        <end position="299"/>
    </location>
</feature>
<dbReference type="GO" id="GO:0051301">
    <property type="term" value="P:cell division"/>
    <property type="evidence" value="ECO:0007669"/>
    <property type="project" value="UniProtKB-KW"/>
</dbReference>
<dbReference type="PROSITE" id="PS51898">
    <property type="entry name" value="TYR_RECOMBINASE"/>
    <property type="match status" value="1"/>
</dbReference>
<feature type="active site" evidence="9">
    <location>
        <position position="277"/>
    </location>
</feature>
<keyword evidence="7 9" id="KW-0233">DNA recombination</keyword>
<feature type="active site" evidence="9">
    <location>
        <position position="254"/>
    </location>
</feature>
<dbReference type="Proteomes" id="UP000042527">
    <property type="component" value="Unassembled WGS sequence"/>
</dbReference>
<dbReference type="Pfam" id="PF02899">
    <property type="entry name" value="Phage_int_SAM_1"/>
    <property type="match status" value="1"/>
</dbReference>
<keyword evidence="13" id="KW-1185">Reference proteome</keyword>
<dbReference type="GO" id="GO:0005737">
    <property type="term" value="C:cytoplasm"/>
    <property type="evidence" value="ECO:0007669"/>
    <property type="project" value="UniProtKB-SubCell"/>
</dbReference>
<feature type="active site" evidence="9">
    <location>
        <position position="170"/>
    </location>
</feature>
<dbReference type="PANTHER" id="PTHR30349:SF77">
    <property type="entry name" value="TYROSINE RECOMBINASE XERC"/>
    <property type="match status" value="1"/>
</dbReference>
<feature type="active site" description="O-(3'-phospho-DNA)-tyrosine intermediate" evidence="9">
    <location>
        <position position="286"/>
    </location>
</feature>
<organism evidence="12 13">
    <name type="scientific">Treponema phagedenis</name>
    <dbReference type="NCBI Taxonomy" id="162"/>
    <lineage>
        <taxon>Bacteria</taxon>
        <taxon>Pseudomonadati</taxon>
        <taxon>Spirochaetota</taxon>
        <taxon>Spirochaetia</taxon>
        <taxon>Spirochaetales</taxon>
        <taxon>Treponemataceae</taxon>
        <taxon>Treponema</taxon>
    </lineage>
</organism>